<dbReference type="Proteomes" id="UP000028878">
    <property type="component" value="Unassembled WGS sequence"/>
</dbReference>
<protein>
    <submittedName>
        <fullName evidence="1">Uncharacterized protein</fullName>
    </submittedName>
</protein>
<proteinExistence type="predicted"/>
<sequence length="129" mass="13214">MPRQRHPDALDNGLAYIRANANLMALVSSFTFGDSFATLMGRVLAAASISSADMTLGSSGNNRTLSVAAKTDSAADASGGGANNHTVLFDTVNSKVLEVTEESAKQAIIAGNQVNMAGFVITATQPVAP</sequence>
<accession>A0A1L1PCV4</accession>
<name>A0A1L1PCV4_HYDIT</name>
<reference evidence="2" key="1">
    <citation type="submission" date="2014-11" db="EMBL/GenBank/DDBJ databases">
        <title>Draft genome sequence of Hydrogenophaga intermedia S1.</title>
        <authorList>
            <person name="Gan H.M."/>
            <person name="Chew T.H."/>
            <person name="Stolz A."/>
        </authorList>
    </citation>
    <scope>NUCLEOTIDE SEQUENCE [LARGE SCALE GENOMIC DNA]</scope>
    <source>
        <strain evidence="2">S1</strain>
    </source>
</reference>
<gene>
    <name evidence="1" type="ORF">BN948_01750</name>
</gene>
<dbReference type="RefSeq" id="WP_035621199.1">
    <property type="nucleotide sequence ID" value="NZ_CCAE010000010.1"/>
</dbReference>
<organism evidence="1 2">
    <name type="scientific">Hydrogenophaga intermedia</name>
    <dbReference type="NCBI Taxonomy" id="65786"/>
    <lineage>
        <taxon>Bacteria</taxon>
        <taxon>Pseudomonadati</taxon>
        <taxon>Pseudomonadota</taxon>
        <taxon>Betaproteobacteria</taxon>
        <taxon>Burkholderiales</taxon>
        <taxon>Comamonadaceae</taxon>
        <taxon>Hydrogenophaga</taxon>
    </lineage>
</organism>
<evidence type="ECO:0000313" key="1">
    <source>
        <dbReference type="EMBL" id="CDN87330.1"/>
    </source>
</evidence>
<keyword evidence="2" id="KW-1185">Reference proteome</keyword>
<dbReference type="AlphaFoldDB" id="A0A1L1PCV4"/>
<dbReference type="EMBL" id="CCAE010000010">
    <property type="protein sequence ID" value="CDN87330.1"/>
    <property type="molecule type" value="Genomic_DNA"/>
</dbReference>
<evidence type="ECO:0000313" key="2">
    <source>
        <dbReference type="Proteomes" id="UP000028878"/>
    </source>
</evidence>